<proteinExistence type="predicted"/>
<accession>A0ABT3DEN3</accession>
<feature type="transmembrane region" description="Helical" evidence="1">
    <location>
        <begin position="178"/>
        <end position="198"/>
    </location>
</feature>
<keyword evidence="1" id="KW-0812">Transmembrane</keyword>
<protein>
    <submittedName>
        <fullName evidence="2">YesL family protein</fullName>
    </submittedName>
</protein>
<name>A0ABT3DEN3_9BACI</name>
<dbReference type="InterPro" id="IPR006938">
    <property type="entry name" value="DUF624"/>
</dbReference>
<keyword evidence="3" id="KW-1185">Reference proteome</keyword>
<organism evidence="2 3">
    <name type="scientific">Metabacillus halosaccharovorans</name>
    <dbReference type="NCBI Taxonomy" id="930124"/>
    <lineage>
        <taxon>Bacteria</taxon>
        <taxon>Bacillati</taxon>
        <taxon>Bacillota</taxon>
        <taxon>Bacilli</taxon>
        <taxon>Bacillales</taxon>
        <taxon>Bacillaceae</taxon>
        <taxon>Metabacillus</taxon>
    </lineage>
</organism>
<reference evidence="2 3" key="1">
    <citation type="submission" date="2022-10" db="EMBL/GenBank/DDBJ databases">
        <title>Draft genome assembly of moderately radiation resistant bacterium Metabacillus halosaccharovorans.</title>
        <authorList>
            <person name="Pal S."/>
            <person name="Gopinathan A."/>
        </authorList>
    </citation>
    <scope>NUCLEOTIDE SEQUENCE [LARGE SCALE GENOMIC DNA]</scope>
    <source>
        <strain evidence="2 3">VITHBRA001</strain>
    </source>
</reference>
<dbReference type="RefSeq" id="WP_264142127.1">
    <property type="nucleotide sequence ID" value="NZ_JAOYEY010000031.1"/>
</dbReference>
<feature type="transmembrane region" description="Helical" evidence="1">
    <location>
        <begin position="106"/>
        <end position="133"/>
    </location>
</feature>
<sequence>MNPKQFVSIIDLILQWVTSLALINVLWFLFTLRGLIIGGVFPATTAVLGVSRKMILEGTDVNIWKTFNRVYREEYLQSNILGWFLSGIGGLLYINYKIIANSAGEIAIITLFAFYLVLFFYSIIVLWSFPLLVHYKSTWIQHLKNAFIIGFTKVHYTFAIGLMAFAVMYFSFEYPGLVPFFSISMIATGGMWFSLQIFTKIDQDAT</sequence>
<feature type="transmembrane region" description="Helical" evidence="1">
    <location>
        <begin position="76"/>
        <end position="94"/>
    </location>
</feature>
<evidence type="ECO:0000313" key="3">
    <source>
        <dbReference type="Proteomes" id="UP001526147"/>
    </source>
</evidence>
<dbReference type="Proteomes" id="UP001526147">
    <property type="component" value="Unassembled WGS sequence"/>
</dbReference>
<feature type="transmembrane region" description="Helical" evidence="1">
    <location>
        <begin position="12"/>
        <end position="30"/>
    </location>
</feature>
<evidence type="ECO:0000313" key="2">
    <source>
        <dbReference type="EMBL" id="MCV9885331.1"/>
    </source>
</evidence>
<keyword evidence="1" id="KW-1133">Transmembrane helix</keyword>
<evidence type="ECO:0000256" key="1">
    <source>
        <dbReference type="SAM" id="Phobius"/>
    </source>
</evidence>
<dbReference type="EMBL" id="JAOYEY010000031">
    <property type="protein sequence ID" value="MCV9885331.1"/>
    <property type="molecule type" value="Genomic_DNA"/>
</dbReference>
<comment type="caution">
    <text evidence="2">The sequence shown here is derived from an EMBL/GenBank/DDBJ whole genome shotgun (WGS) entry which is preliminary data.</text>
</comment>
<dbReference type="Pfam" id="PF04854">
    <property type="entry name" value="DUF624"/>
    <property type="match status" value="1"/>
</dbReference>
<feature type="transmembrane region" description="Helical" evidence="1">
    <location>
        <begin position="154"/>
        <end position="172"/>
    </location>
</feature>
<gene>
    <name evidence="2" type="ORF">OIH86_06675</name>
</gene>
<keyword evidence="1" id="KW-0472">Membrane</keyword>